<dbReference type="KEGG" id="sgbi:P3F81_08380"/>
<dbReference type="PANTHER" id="PTHR43038">
    <property type="entry name" value="ATP-BINDING CASSETTE, SUB-FAMILY H, MEMBER 1"/>
    <property type="match status" value="1"/>
</dbReference>
<dbReference type="Proteomes" id="UP001243623">
    <property type="component" value="Chromosome"/>
</dbReference>
<dbReference type="PANTHER" id="PTHR43038:SF3">
    <property type="entry name" value="ABC TRANSPORTER G FAMILY MEMBER 20 ISOFORM X1"/>
    <property type="match status" value="1"/>
</dbReference>
<dbReference type="PROSITE" id="PS50893">
    <property type="entry name" value="ABC_TRANSPORTER_2"/>
    <property type="match status" value="1"/>
</dbReference>
<dbReference type="RefSeq" id="WP_147669755.1">
    <property type="nucleotide sequence ID" value="NZ_CP120678.1"/>
</dbReference>
<keyword evidence="5" id="KW-1185">Reference proteome</keyword>
<protein>
    <submittedName>
        <fullName evidence="4">ABC transporter ATP-binding protein</fullName>
    </submittedName>
</protein>
<name>A0A9Y2ES45_9FIRM</name>
<dbReference type="InterPro" id="IPR027417">
    <property type="entry name" value="P-loop_NTPase"/>
</dbReference>
<dbReference type="GO" id="GO:0005524">
    <property type="term" value="F:ATP binding"/>
    <property type="evidence" value="ECO:0007669"/>
    <property type="project" value="UniProtKB-KW"/>
</dbReference>
<evidence type="ECO:0000313" key="5">
    <source>
        <dbReference type="Proteomes" id="UP001243623"/>
    </source>
</evidence>
<dbReference type="EMBL" id="CP120678">
    <property type="protein sequence ID" value="WIW69931.1"/>
    <property type="molecule type" value="Genomic_DNA"/>
</dbReference>
<dbReference type="AlphaFoldDB" id="A0A9Y2ES45"/>
<evidence type="ECO:0000256" key="2">
    <source>
        <dbReference type="ARBA" id="ARBA00022840"/>
    </source>
</evidence>
<dbReference type="SUPFAM" id="SSF52540">
    <property type="entry name" value="P-loop containing nucleoside triphosphate hydrolases"/>
    <property type="match status" value="1"/>
</dbReference>
<evidence type="ECO:0000259" key="3">
    <source>
        <dbReference type="PROSITE" id="PS50893"/>
    </source>
</evidence>
<dbReference type="GO" id="GO:0016887">
    <property type="term" value="F:ATP hydrolysis activity"/>
    <property type="evidence" value="ECO:0007669"/>
    <property type="project" value="InterPro"/>
</dbReference>
<accession>A0A9Y2ES45</accession>
<organism evidence="4 5">
    <name type="scientific">Selenobaculum gibii</name>
    <dbReference type="NCBI Taxonomy" id="3054208"/>
    <lineage>
        <taxon>Bacteria</taxon>
        <taxon>Bacillati</taxon>
        <taxon>Bacillota</taxon>
        <taxon>Negativicutes</taxon>
        <taxon>Selenomonadales</taxon>
        <taxon>Selenomonadaceae</taxon>
        <taxon>Selenobaculum</taxon>
    </lineage>
</organism>
<dbReference type="Gene3D" id="3.40.50.300">
    <property type="entry name" value="P-loop containing nucleotide triphosphate hydrolases"/>
    <property type="match status" value="1"/>
</dbReference>
<keyword evidence="1" id="KW-0547">Nucleotide-binding</keyword>
<reference evidence="4" key="1">
    <citation type="submission" date="2023-03" db="EMBL/GenBank/DDBJ databases">
        <title>Selenobaculum gbiensis gen. nov. sp. nov., a new bacterium isolated from the gut microbiota of IBD patient.</title>
        <authorList>
            <person name="Yeo S."/>
            <person name="Park H."/>
            <person name="Huh C.S."/>
        </authorList>
    </citation>
    <scope>NUCLEOTIDE SEQUENCE</scope>
    <source>
        <strain evidence="4">ICN-92133</strain>
    </source>
</reference>
<sequence length="302" mass="33739">MELAIETKDLLCKFGDFIAVNKLNFQVKRGRICGFLGPNGSGKSTTIRMLCGILSPTAGSGKVLGFDIAKESEQIKQKIGYMSQKFSLYPDLTVIENLDFYAGMYGLAGREKENRIREVMQTVNLGNMMSTLVANLSGGIKQRLALGCAILHQPKLLFLDEPTGGVDPKARRMFWQIIYDLAEQGTTVLVSTHFMDEVEHCHVVGFMYQGELIAFGSVGELKKSIDGTLILLESNDSLGLLQEIKETGLPFKDAYIHGKTLRVLLEKDNESYFSAYTYKKIVPTMEDVFVYYVKLKRGEIND</sequence>
<feature type="domain" description="ABC transporter" evidence="3">
    <location>
        <begin position="5"/>
        <end position="234"/>
    </location>
</feature>
<dbReference type="SMART" id="SM00382">
    <property type="entry name" value="AAA"/>
    <property type="match status" value="1"/>
</dbReference>
<proteinExistence type="predicted"/>
<dbReference type="InterPro" id="IPR003439">
    <property type="entry name" value="ABC_transporter-like_ATP-bd"/>
</dbReference>
<dbReference type="Pfam" id="PF00005">
    <property type="entry name" value="ABC_tran"/>
    <property type="match status" value="1"/>
</dbReference>
<evidence type="ECO:0000313" key="4">
    <source>
        <dbReference type="EMBL" id="WIW69931.1"/>
    </source>
</evidence>
<gene>
    <name evidence="4" type="ORF">P3F81_08380</name>
</gene>
<evidence type="ECO:0000256" key="1">
    <source>
        <dbReference type="ARBA" id="ARBA00022741"/>
    </source>
</evidence>
<dbReference type="InterPro" id="IPR003593">
    <property type="entry name" value="AAA+_ATPase"/>
</dbReference>
<keyword evidence="2 4" id="KW-0067">ATP-binding</keyword>